<organism evidence="4 5">
    <name type="scientific">Owenia fusiformis</name>
    <name type="common">Polychaete worm</name>
    <dbReference type="NCBI Taxonomy" id="6347"/>
    <lineage>
        <taxon>Eukaryota</taxon>
        <taxon>Metazoa</taxon>
        <taxon>Spiralia</taxon>
        <taxon>Lophotrochozoa</taxon>
        <taxon>Annelida</taxon>
        <taxon>Polychaeta</taxon>
        <taxon>Sedentaria</taxon>
        <taxon>Canalipalpata</taxon>
        <taxon>Sabellida</taxon>
        <taxon>Oweniida</taxon>
        <taxon>Oweniidae</taxon>
        <taxon>Owenia</taxon>
    </lineage>
</organism>
<dbReference type="Pfam" id="PF07525">
    <property type="entry name" value="SOCS_box"/>
    <property type="match status" value="1"/>
</dbReference>
<dbReference type="FunFam" id="1.10.750.20:FF:000001">
    <property type="entry name" value="Ankyrin repeat and SOCS box containing 1"/>
    <property type="match status" value="1"/>
</dbReference>
<accession>A0A8J1TU00</accession>
<dbReference type="Pfam" id="PF12796">
    <property type="entry name" value="Ank_2"/>
    <property type="match status" value="2"/>
</dbReference>
<evidence type="ECO:0000313" key="5">
    <source>
        <dbReference type="Proteomes" id="UP000749559"/>
    </source>
</evidence>
<comment type="caution">
    <text evidence="4">The sequence shown here is derived from an EMBL/GenBank/DDBJ whole genome shotgun (WGS) entry which is preliminary data.</text>
</comment>
<dbReference type="SUPFAM" id="SSF48403">
    <property type="entry name" value="Ankyrin repeat"/>
    <property type="match status" value="1"/>
</dbReference>
<dbReference type="CDD" id="cd03716">
    <property type="entry name" value="SOCS_ASB_like"/>
    <property type="match status" value="1"/>
</dbReference>
<evidence type="ECO:0000256" key="1">
    <source>
        <dbReference type="ARBA" id="ARBA00005949"/>
    </source>
</evidence>
<dbReference type="PROSITE" id="PS50088">
    <property type="entry name" value="ANK_REPEAT"/>
    <property type="match status" value="2"/>
</dbReference>
<dbReference type="SMART" id="SM00969">
    <property type="entry name" value="SOCS_box"/>
    <property type="match status" value="1"/>
</dbReference>
<dbReference type="AlphaFoldDB" id="A0A8J1TU00"/>
<dbReference type="InterPro" id="IPR051573">
    <property type="entry name" value="Ankyrin-SOCS_box_domain"/>
</dbReference>
<gene>
    <name evidence="4" type="ORF">OFUS_LOCUS3367</name>
</gene>
<dbReference type="PANTHER" id="PTHR24136:SF15">
    <property type="entry name" value="ANK_REP_REGION DOMAIN-CONTAINING PROTEIN"/>
    <property type="match status" value="1"/>
</dbReference>
<dbReference type="PROSITE" id="PS50297">
    <property type="entry name" value="ANK_REP_REGION"/>
    <property type="match status" value="2"/>
</dbReference>
<dbReference type="SUPFAM" id="SSF158235">
    <property type="entry name" value="SOCS box-like"/>
    <property type="match status" value="1"/>
</dbReference>
<dbReference type="InterPro" id="IPR001496">
    <property type="entry name" value="SOCS_box"/>
</dbReference>
<keyword evidence="2" id="KW-0677">Repeat</keyword>
<dbReference type="OrthoDB" id="5406014at2759"/>
<dbReference type="Proteomes" id="UP000749559">
    <property type="component" value="Unassembled WGS sequence"/>
</dbReference>
<evidence type="ECO:0000313" key="4">
    <source>
        <dbReference type="EMBL" id="CAH1776162.1"/>
    </source>
</evidence>
<dbReference type="PANTHER" id="PTHR24136">
    <property type="entry name" value="SOWAH (DROSOPHILA) HOMOLOG"/>
    <property type="match status" value="1"/>
</dbReference>
<evidence type="ECO:0000256" key="2">
    <source>
        <dbReference type="ARBA" id="ARBA00022737"/>
    </source>
</evidence>
<dbReference type="Gene3D" id="1.25.40.20">
    <property type="entry name" value="Ankyrin repeat-containing domain"/>
    <property type="match status" value="1"/>
</dbReference>
<dbReference type="InterPro" id="IPR036036">
    <property type="entry name" value="SOCS_box-like_dom_sf"/>
</dbReference>
<name>A0A8J1TU00_OWEFU</name>
<dbReference type="GO" id="GO:0045732">
    <property type="term" value="P:positive regulation of protein catabolic process"/>
    <property type="evidence" value="ECO:0007669"/>
    <property type="project" value="TreeGrafter"/>
</dbReference>
<sequence>MSSDHEWASIHDRDPIIHQAAYIGDLSKLRSLLKEQKQLKDINFKNRLGCTPLRLASTAGHTACVSYLIQMGAEVNVADVKAQTPLYVAVKNKHIDCVKILLENKADPNGNIQSLCSPLYIAAMDGFIEGVLVLVKYGADMNGCQISMGSFISTPLYISIAYHHLDCFKALLKAGADPDHTLRNTSNKGHTMPRQSLYHAVVRHNTDIDYAQLLYDMGACIYAVDDKNRQASEMNKKNECEEYIAELMCSPRSLASWCRINIRETLGKDRLHRIHELRLPSKLTQYVKFE</sequence>
<keyword evidence="3" id="KW-0040">ANK repeat</keyword>
<dbReference type="SMART" id="SM00248">
    <property type="entry name" value="ANK"/>
    <property type="match status" value="5"/>
</dbReference>
<dbReference type="InterPro" id="IPR002110">
    <property type="entry name" value="Ankyrin_rpt"/>
</dbReference>
<evidence type="ECO:0000256" key="3">
    <source>
        <dbReference type="ARBA" id="ARBA00023043"/>
    </source>
</evidence>
<keyword evidence="5" id="KW-1185">Reference proteome</keyword>
<dbReference type="PROSITE" id="PS50225">
    <property type="entry name" value="SOCS"/>
    <property type="match status" value="1"/>
</dbReference>
<dbReference type="GO" id="GO:0016567">
    <property type="term" value="P:protein ubiquitination"/>
    <property type="evidence" value="ECO:0007669"/>
    <property type="project" value="TreeGrafter"/>
</dbReference>
<comment type="similarity">
    <text evidence="1">Belongs to the ankyrin SOCS box (ASB) family.</text>
</comment>
<dbReference type="InterPro" id="IPR036770">
    <property type="entry name" value="Ankyrin_rpt-contain_sf"/>
</dbReference>
<dbReference type="Gene3D" id="1.10.750.20">
    <property type="entry name" value="SOCS box"/>
    <property type="match status" value="1"/>
</dbReference>
<protein>
    <submittedName>
        <fullName evidence="4">Uncharacterized protein</fullName>
    </submittedName>
</protein>
<proteinExistence type="inferred from homology"/>
<dbReference type="GO" id="GO:0035556">
    <property type="term" value="P:intracellular signal transduction"/>
    <property type="evidence" value="ECO:0007669"/>
    <property type="project" value="InterPro"/>
</dbReference>
<reference evidence="4" key="1">
    <citation type="submission" date="2022-03" db="EMBL/GenBank/DDBJ databases">
        <authorList>
            <person name="Martin C."/>
        </authorList>
    </citation>
    <scope>NUCLEOTIDE SEQUENCE</scope>
</reference>
<dbReference type="EMBL" id="CAIIXF020000001">
    <property type="protein sequence ID" value="CAH1776162.1"/>
    <property type="molecule type" value="Genomic_DNA"/>
</dbReference>